<dbReference type="InterPro" id="IPR000073">
    <property type="entry name" value="AB_hydrolase_1"/>
</dbReference>
<dbReference type="Pfam" id="PF00561">
    <property type="entry name" value="Abhydrolase_1"/>
    <property type="match status" value="1"/>
</dbReference>
<reference evidence="6 7" key="1">
    <citation type="submission" date="2014-02" db="EMBL/GenBank/DDBJ databases">
        <title>Whole genome shotgun sequence of Rhodococcus wratislaviensis NBRC 100605.</title>
        <authorList>
            <person name="Hosoyama A."/>
            <person name="Tsuchikane K."/>
            <person name="Yoshida I."/>
            <person name="Ohji S."/>
            <person name="Ichikawa N."/>
            <person name="Yamazoe A."/>
            <person name="Fujita N."/>
        </authorList>
    </citation>
    <scope>NUCLEOTIDE SEQUENCE [LARGE SCALE GENOMIC DNA]</scope>
    <source>
        <strain evidence="6 7">NBRC 100605</strain>
    </source>
</reference>
<comment type="similarity">
    <text evidence="1">Belongs to the peptidase S33 family.</text>
</comment>
<dbReference type="SUPFAM" id="SSF53474">
    <property type="entry name" value="alpha/beta-Hydrolases"/>
    <property type="match status" value="1"/>
</dbReference>
<keyword evidence="2 4" id="KW-0732">Signal</keyword>
<comment type="caution">
    <text evidence="6">The sequence shown here is derived from an EMBL/GenBank/DDBJ whole genome shotgun (WGS) entry which is preliminary data.</text>
</comment>
<dbReference type="OrthoDB" id="4447445at2"/>
<proteinExistence type="inferred from homology"/>
<gene>
    <name evidence="6" type="ORF">RW1_084_00120</name>
</gene>
<protein>
    <submittedName>
        <fullName evidence="6">Putative carboxylesterase</fullName>
    </submittedName>
</protein>
<dbReference type="GO" id="GO:0016787">
    <property type="term" value="F:hydrolase activity"/>
    <property type="evidence" value="ECO:0007669"/>
    <property type="project" value="UniProtKB-KW"/>
</dbReference>
<dbReference type="PANTHER" id="PTHR43248">
    <property type="entry name" value="2-SUCCINYL-6-HYDROXY-2,4-CYCLOHEXADIENE-1-CARBOXYLATE SYNTHASE"/>
    <property type="match status" value="1"/>
</dbReference>
<dbReference type="Gene3D" id="3.40.50.1820">
    <property type="entry name" value="alpha/beta hydrolase"/>
    <property type="match status" value="1"/>
</dbReference>
<keyword evidence="3" id="KW-0378">Hydrolase</keyword>
<evidence type="ECO:0000313" key="7">
    <source>
        <dbReference type="Proteomes" id="UP000019491"/>
    </source>
</evidence>
<evidence type="ECO:0000256" key="4">
    <source>
        <dbReference type="SAM" id="SignalP"/>
    </source>
</evidence>
<dbReference type="InterPro" id="IPR051601">
    <property type="entry name" value="Serine_prot/Carboxylest_S33"/>
</dbReference>
<keyword evidence="7" id="KW-1185">Reference proteome</keyword>
<dbReference type="PROSITE" id="PS51257">
    <property type="entry name" value="PROKAR_LIPOPROTEIN"/>
    <property type="match status" value="1"/>
</dbReference>
<dbReference type="PANTHER" id="PTHR43248:SF29">
    <property type="entry name" value="TRIPEPTIDYL AMINOPEPTIDASE"/>
    <property type="match status" value="1"/>
</dbReference>
<feature type="signal peptide" evidence="4">
    <location>
        <begin position="1"/>
        <end position="29"/>
    </location>
</feature>
<evidence type="ECO:0000256" key="3">
    <source>
        <dbReference type="ARBA" id="ARBA00022801"/>
    </source>
</evidence>
<feature type="domain" description="AB hydrolase-1" evidence="5">
    <location>
        <begin position="108"/>
        <end position="486"/>
    </location>
</feature>
<dbReference type="InterPro" id="IPR029058">
    <property type="entry name" value="AB_hydrolase_fold"/>
</dbReference>
<accession>X0Q0L8</accession>
<dbReference type="AlphaFoldDB" id="X0Q0L8"/>
<dbReference type="RefSeq" id="WP_037241204.1">
    <property type="nucleotide sequence ID" value="NZ_BAWF01000084.1"/>
</dbReference>
<evidence type="ECO:0000256" key="2">
    <source>
        <dbReference type="ARBA" id="ARBA00022729"/>
    </source>
</evidence>
<sequence length="520" mass="55182">MLQKHKLPALLAAALIPAALLLASCTTGPAPDTSQAATDLSRFYDQKLRFGSCEDFAVTELQEKTFAAVTRAECARLTVPIDYDHPDDGTTELAVTRMAASGDAQGSVVVNSGGPGGSGQLQAIIAANGLKNTPITEQYDIVGVDPRGVSASSPAIDCISDEQTDKTGLVFPAGVVQGSWTAADTRKIADECIKRTGSEQFLAEVGTPNVARDMDILRAVLGDEKLTYIGQSYGTRLGAVYAEMFPSKVRALVLDGAQDPTLQSAERKVTQYAGFQRSFDLMADACTWQPDCVLGQDRGQALQRFHDIVRPLIDTPATTSSGRHMDYNTAIGAVIGGLYQSTTWPAVQAGIAELTQGKGETLLALSDGFAERGSDGVWSNYLEANVIINCMDEQRRTPKQEEQLRAKIWAEAPFLDPGESVEGARDGCEAMPGNTELSYPYAQNITDLPDTLTISITGDPTTPYGGGVTLANTLNGALLTVKGEQHTVAMGGTSACVNDIVSDYIIDLKTPVQGATCILD</sequence>
<feature type="chain" id="PRO_5038410537" evidence="4">
    <location>
        <begin position="30"/>
        <end position="520"/>
    </location>
</feature>
<name>X0Q0L8_RHOWR</name>
<evidence type="ECO:0000259" key="5">
    <source>
        <dbReference type="Pfam" id="PF00561"/>
    </source>
</evidence>
<dbReference type="EMBL" id="BAWF01000084">
    <property type="protein sequence ID" value="GAF49458.1"/>
    <property type="molecule type" value="Genomic_DNA"/>
</dbReference>
<evidence type="ECO:0000313" key="6">
    <source>
        <dbReference type="EMBL" id="GAF49458.1"/>
    </source>
</evidence>
<organism evidence="6 7">
    <name type="scientific">Rhodococcus wratislaviensis NBRC 100605</name>
    <dbReference type="NCBI Taxonomy" id="1219028"/>
    <lineage>
        <taxon>Bacteria</taxon>
        <taxon>Bacillati</taxon>
        <taxon>Actinomycetota</taxon>
        <taxon>Actinomycetes</taxon>
        <taxon>Mycobacteriales</taxon>
        <taxon>Nocardiaceae</taxon>
        <taxon>Rhodococcus</taxon>
    </lineage>
</organism>
<dbReference type="Proteomes" id="UP000019491">
    <property type="component" value="Unassembled WGS sequence"/>
</dbReference>
<evidence type="ECO:0000256" key="1">
    <source>
        <dbReference type="ARBA" id="ARBA00010088"/>
    </source>
</evidence>